<keyword evidence="2" id="KW-1133">Transmembrane helix</keyword>
<organism evidence="6">
    <name type="scientific">Drosophila rhopaloa</name>
    <name type="common">Fruit fly</name>
    <dbReference type="NCBI Taxonomy" id="1041015"/>
    <lineage>
        <taxon>Eukaryota</taxon>
        <taxon>Metazoa</taxon>
        <taxon>Ecdysozoa</taxon>
        <taxon>Arthropoda</taxon>
        <taxon>Hexapoda</taxon>
        <taxon>Insecta</taxon>
        <taxon>Pterygota</taxon>
        <taxon>Neoptera</taxon>
        <taxon>Endopterygota</taxon>
        <taxon>Diptera</taxon>
        <taxon>Brachycera</taxon>
        <taxon>Muscomorpha</taxon>
        <taxon>Ephydroidea</taxon>
        <taxon>Drosophilidae</taxon>
        <taxon>Drosophila</taxon>
        <taxon>Sophophora</taxon>
    </lineage>
</organism>
<sequence length="338" mass="37723">MQSYFVFVGLFLTLCCRVNLLLALNNKICDKLVGELGDGQSKFIYCATTKAVPVNLCIGCAELYKNLTKDYENLIADANCSKKYLNSDRINIVATTQGILTSMWQKANCDNCFRDDYWSKYDNRSIDLRDCLEKFKSDEVCLACKPFYLDLNQFYHEMESNVGGKVCFDLQDNMNRTRLNWSKTLNCCQREVKLTNFLIAVGVVVLLPIFTFYFTAIVVTKRREANHGLLNEEEPELDAPSTSTLITAAVLSTPSTDPAVISAQTEKIANVLSGAEARLSDDSDLDEPVLKPKVVTTARPYAELDSSSDDEPPLRPKALAGPESESSDDEHLGKVKRA</sequence>
<gene>
    <name evidence="6" type="primary">LOC108044830</name>
    <name evidence="4" type="synonym">108044830</name>
</gene>
<keyword evidence="5" id="KW-1185">Reference proteome</keyword>
<evidence type="ECO:0000256" key="1">
    <source>
        <dbReference type="SAM" id="MobiDB-lite"/>
    </source>
</evidence>
<dbReference type="PANTHER" id="PTHR15644:SF2">
    <property type="entry name" value="OSTEOPETROSIS-ASSOCIATED TRANSMEMBRANE PROTEIN 1"/>
    <property type="match status" value="1"/>
</dbReference>
<keyword evidence="3" id="KW-0732">Signal</keyword>
<dbReference type="EnsemblMetazoa" id="XM_017124018.1">
    <property type="protein sequence ID" value="XP_016979507.1"/>
    <property type="gene ID" value="LOC108044830"/>
</dbReference>
<reference evidence="5" key="1">
    <citation type="journal article" date="2021" name="Elife">
        <title>Highly contiguous assemblies of 101 drosophilid genomes.</title>
        <authorList>
            <person name="Kim B.Y."/>
            <person name="Wang J.R."/>
            <person name="Miller D.E."/>
            <person name="Barmina O."/>
            <person name="Delaney E."/>
            <person name="Thompson A."/>
            <person name="Comeault A.A."/>
            <person name="Peede D."/>
            <person name="D'Agostino E.R."/>
            <person name="Pelaez J."/>
            <person name="Aguilar J.M."/>
            <person name="Haji D."/>
            <person name="Matsunaga T."/>
            <person name="Armstrong E.E."/>
            <person name="Zych M."/>
            <person name="Ogawa Y."/>
            <person name="Stamenkovic-Radak M."/>
            <person name="Jelic M."/>
            <person name="Veselinovic M.S."/>
            <person name="Tanaskovic M."/>
            <person name="Eric P."/>
            <person name="Gao J.J."/>
            <person name="Katoh T.K."/>
            <person name="Toda M.J."/>
            <person name="Watabe H."/>
            <person name="Watada M."/>
            <person name="Davis J.S."/>
            <person name="Moyle L.C."/>
            <person name="Manoli G."/>
            <person name="Bertolini E."/>
            <person name="Kostal V."/>
            <person name="Hawley R.S."/>
            <person name="Takahashi A."/>
            <person name="Jones C.D."/>
            <person name="Price D.K."/>
            <person name="Whiteman N."/>
            <person name="Kopp A."/>
            <person name="Matute D.R."/>
            <person name="Petrov D.A."/>
        </authorList>
    </citation>
    <scope>NUCLEOTIDE SEQUENCE [LARGE SCALE GENOMIC DNA]</scope>
</reference>
<dbReference type="Pfam" id="PF09777">
    <property type="entry name" value="OSTMP1"/>
    <property type="match status" value="1"/>
</dbReference>
<evidence type="ECO:0000313" key="5">
    <source>
        <dbReference type="Proteomes" id="UP001652680"/>
    </source>
</evidence>
<feature type="compositionally biased region" description="Basic and acidic residues" evidence="1">
    <location>
        <begin position="329"/>
        <end position="338"/>
    </location>
</feature>
<dbReference type="RefSeq" id="XP_016979507.1">
    <property type="nucleotide sequence ID" value="XM_017124018.1"/>
</dbReference>
<dbReference type="PANTHER" id="PTHR15644">
    <property type="entry name" value="OSTEOPETROSIS ASSOCIATED TRANSMEMBRANE PROTEIN 1"/>
    <property type="match status" value="1"/>
</dbReference>
<dbReference type="AlphaFoldDB" id="A0A6P4EN46"/>
<evidence type="ECO:0000313" key="4">
    <source>
        <dbReference type="EnsemblMetazoa" id="XP_016979507.1"/>
    </source>
</evidence>
<feature type="region of interest" description="Disordered" evidence="1">
    <location>
        <begin position="279"/>
        <end position="338"/>
    </location>
</feature>
<evidence type="ECO:0000256" key="2">
    <source>
        <dbReference type="SAM" id="Phobius"/>
    </source>
</evidence>
<dbReference type="GeneID" id="108044830"/>
<reference evidence="6" key="2">
    <citation type="submission" date="2025-04" db="UniProtKB">
        <authorList>
            <consortium name="RefSeq"/>
        </authorList>
    </citation>
    <scope>IDENTIFICATION</scope>
</reference>
<dbReference type="OrthoDB" id="8021850at2759"/>
<evidence type="ECO:0000256" key="3">
    <source>
        <dbReference type="SAM" id="SignalP"/>
    </source>
</evidence>
<accession>A0A6P4EN46</accession>
<reference evidence="4" key="3">
    <citation type="submission" date="2025-05" db="UniProtKB">
        <authorList>
            <consortium name="EnsemblMetazoa"/>
        </authorList>
    </citation>
    <scope>IDENTIFICATION</scope>
</reference>
<dbReference type="Proteomes" id="UP001652680">
    <property type="component" value="Unassembled WGS sequence"/>
</dbReference>
<proteinExistence type="predicted"/>
<protein>
    <submittedName>
        <fullName evidence="6">Osteopetrosis-associated transmembrane protein 1</fullName>
    </submittedName>
</protein>
<keyword evidence="2 6" id="KW-0812">Transmembrane</keyword>
<feature type="signal peptide" evidence="3">
    <location>
        <begin position="1"/>
        <end position="23"/>
    </location>
</feature>
<feature type="chain" id="PRO_5027729220" evidence="3">
    <location>
        <begin position="24"/>
        <end position="338"/>
    </location>
</feature>
<name>A0A6P4EN46_DRORH</name>
<keyword evidence="2" id="KW-0472">Membrane</keyword>
<dbReference type="GO" id="GO:0005829">
    <property type="term" value="C:cytosol"/>
    <property type="evidence" value="ECO:0007669"/>
    <property type="project" value="TreeGrafter"/>
</dbReference>
<dbReference type="InterPro" id="IPR019172">
    <property type="entry name" value="Osteopetrosis-assoc_TM_1"/>
</dbReference>
<evidence type="ECO:0000313" key="6">
    <source>
        <dbReference type="RefSeq" id="XP_016979507.1"/>
    </source>
</evidence>
<feature type="transmembrane region" description="Helical" evidence="2">
    <location>
        <begin position="197"/>
        <end position="219"/>
    </location>
</feature>